<sequence>MPLGIGEYQPGYNPKIHGAYDPGRYYGKADPISNVKLGELSNWMGRREVSPLGAWRVVQRGKFIALVRYNISIDIQRLAPLDE</sequence>
<evidence type="ECO:0000313" key="10">
    <source>
        <dbReference type="EMBL" id="CAD5122356.1"/>
    </source>
</evidence>
<evidence type="ECO:0000256" key="5">
    <source>
        <dbReference type="ARBA" id="ARBA00022781"/>
    </source>
</evidence>
<dbReference type="GO" id="GO:0031966">
    <property type="term" value="C:mitochondrial membrane"/>
    <property type="evidence" value="ECO:0007669"/>
    <property type="project" value="UniProtKB-SubCell"/>
</dbReference>
<protein>
    <submittedName>
        <fullName evidence="10">DgyrCDS10793</fullName>
    </submittedName>
</protein>
<evidence type="ECO:0000256" key="8">
    <source>
        <dbReference type="ARBA" id="ARBA00023136"/>
    </source>
</evidence>
<dbReference type="GO" id="GO:0045259">
    <property type="term" value="C:proton-transporting ATP synthase complex"/>
    <property type="evidence" value="ECO:0007669"/>
    <property type="project" value="UniProtKB-KW"/>
</dbReference>
<keyword evidence="7" id="KW-0496">Mitochondrion</keyword>
<keyword evidence="9" id="KW-0066">ATP synthesis</keyword>
<keyword evidence="6" id="KW-0406">Ion transport</keyword>
<evidence type="ECO:0000256" key="6">
    <source>
        <dbReference type="ARBA" id="ARBA00023065"/>
    </source>
</evidence>
<dbReference type="OrthoDB" id="8921675at2759"/>
<evidence type="ECO:0000256" key="7">
    <source>
        <dbReference type="ARBA" id="ARBA00023128"/>
    </source>
</evidence>
<comment type="similarity">
    <text evidence="2">Belongs to the ATPase F chain family.</text>
</comment>
<reference evidence="10 11" key="1">
    <citation type="submission" date="2020-08" db="EMBL/GenBank/DDBJ databases">
        <authorList>
            <person name="Hejnol A."/>
        </authorList>
    </citation>
    <scope>NUCLEOTIDE SEQUENCE [LARGE SCALE GENOMIC DNA]</scope>
</reference>
<evidence type="ECO:0000256" key="4">
    <source>
        <dbReference type="ARBA" id="ARBA00022547"/>
    </source>
</evidence>
<keyword evidence="5" id="KW-0375">Hydrogen ion transport</keyword>
<comment type="caution">
    <text evidence="10">The sequence shown here is derived from an EMBL/GenBank/DDBJ whole genome shotgun (WGS) entry which is preliminary data.</text>
</comment>
<evidence type="ECO:0000256" key="1">
    <source>
        <dbReference type="ARBA" id="ARBA00004325"/>
    </source>
</evidence>
<gene>
    <name evidence="10" type="ORF">DGYR_LOCUS10176</name>
</gene>
<dbReference type="InterPro" id="IPR019344">
    <property type="entry name" value="F1F0-ATPsyn_F_prd"/>
</dbReference>
<keyword evidence="8" id="KW-0472">Membrane</keyword>
<comment type="subcellular location">
    <subcellularLocation>
        <location evidence="1">Mitochondrion membrane</location>
    </subcellularLocation>
</comment>
<organism evidence="10 11">
    <name type="scientific">Dimorphilus gyrociliatus</name>
    <dbReference type="NCBI Taxonomy" id="2664684"/>
    <lineage>
        <taxon>Eukaryota</taxon>
        <taxon>Metazoa</taxon>
        <taxon>Spiralia</taxon>
        <taxon>Lophotrochozoa</taxon>
        <taxon>Annelida</taxon>
        <taxon>Polychaeta</taxon>
        <taxon>Polychaeta incertae sedis</taxon>
        <taxon>Dinophilidae</taxon>
        <taxon>Dimorphilus</taxon>
    </lineage>
</organism>
<dbReference type="GO" id="GO:1902600">
    <property type="term" value="P:proton transmembrane transport"/>
    <property type="evidence" value="ECO:0007669"/>
    <property type="project" value="UniProtKB-KW"/>
</dbReference>
<evidence type="ECO:0000256" key="3">
    <source>
        <dbReference type="ARBA" id="ARBA00022448"/>
    </source>
</evidence>
<evidence type="ECO:0000256" key="2">
    <source>
        <dbReference type="ARBA" id="ARBA00005895"/>
    </source>
</evidence>
<evidence type="ECO:0000256" key="9">
    <source>
        <dbReference type="ARBA" id="ARBA00023310"/>
    </source>
</evidence>
<dbReference type="GO" id="GO:0006754">
    <property type="term" value="P:ATP biosynthetic process"/>
    <property type="evidence" value="ECO:0007669"/>
    <property type="project" value="UniProtKB-KW"/>
</dbReference>
<accession>A0A7I8W3U6</accession>
<proteinExistence type="inferred from homology"/>
<keyword evidence="3" id="KW-0813">Transport</keyword>
<dbReference type="Pfam" id="PF10206">
    <property type="entry name" value="WRW"/>
    <property type="match status" value="1"/>
</dbReference>
<dbReference type="AlphaFoldDB" id="A0A7I8W3U6"/>
<keyword evidence="4" id="KW-0138">CF(0)</keyword>
<name>A0A7I8W3U6_9ANNE</name>
<evidence type="ECO:0000313" key="11">
    <source>
        <dbReference type="Proteomes" id="UP000549394"/>
    </source>
</evidence>
<keyword evidence="11" id="KW-1185">Reference proteome</keyword>
<dbReference type="Proteomes" id="UP000549394">
    <property type="component" value="Unassembled WGS sequence"/>
</dbReference>
<dbReference type="EMBL" id="CAJFCJ010000017">
    <property type="protein sequence ID" value="CAD5122356.1"/>
    <property type="molecule type" value="Genomic_DNA"/>
</dbReference>